<name>A0A8F3EBB5_9CAUD</name>
<evidence type="ECO:0000313" key="1">
    <source>
        <dbReference type="EMBL" id="QWY84571.1"/>
    </source>
</evidence>
<protein>
    <recommendedName>
        <fullName evidence="3">ADP-ribosyltransferase</fullName>
    </recommendedName>
</protein>
<dbReference type="KEGG" id="vg:77929472"/>
<evidence type="ECO:0008006" key="3">
    <source>
        <dbReference type="Google" id="ProtNLM"/>
    </source>
</evidence>
<sequence length="164" mass="18192">MTAPQRIQCMTDGSPIGGVYVGPDRPRPRLFHGGVSGLRPGDLIRPGHERSHHDGCPWCEARARGEAHQGMDGPSQRPERVYATPNRLYAKHYASLYGRGDLYRVEPVGDLKRSTEDTIETWCAPALRVIVAVDRAVLLTPSERRRLFREWGDADRAAGVTAHG</sequence>
<dbReference type="EMBL" id="MZ150788">
    <property type="protein sequence ID" value="QWY84571.1"/>
    <property type="molecule type" value="Genomic_DNA"/>
</dbReference>
<dbReference type="GeneID" id="77929472"/>
<proteinExistence type="predicted"/>
<accession>A0A8F3EBB5</accession>
<dbReference type="Proteomes" id="UP000693855">
    <property type="component" value="Segment"/>
</dbReference>
<organism evidence="1 2">
    <name type="scientific">Gordonia phage Yeet412</name>
    <dbReference type="NCBI Taxonomy" id="2836044"/>
    <lineage>
        <taxon>Viruses</taxon>
        <taxon>Duplodnaviria</taxon>
        <taxon>Heunggongvirae</taxon>
        <taxon>Uroviricota</taxon>
        <taxon>Caudoviricetes</taxon>
        <taxon>Attisvirus</taxon>
        <taxon>Attisvirus yeet412</taxon>
    </lineage>
</organism>
<evidence type="ECO:0000313" key="2">
    <source>
        <dbReference type="Proteomes" id="UP000693855"/>
    </source>
</evidence>
<dbReference type="RefSeq" id="YP_010653635.1">
    <property type="nucleotide sequence ID" value="NC_070800.1"/>
</dbReference>
<keyword evidence="2" id="KW-1185">Reference proteome</keyword>
<reference evidence="1" key="1">
    <citation type="submission" date="2021-05" db="EMBL/GenBank/DDBJ databases">
        <authorList>
            <person name="Bankov A."/>
            <person name="Bocian C.A."/>
            <person name="Dean M.R."/>
            <person name="Dickinson A.E."/>
            <person name="Gray E.L."/>
            <person name="Hand J.Brian."/>
            <person name="Hussain F."/>
            <person name="Kibler S.E."/>
            <person name="Kim A.J."/>
            <person name="Kimball J.C."/>
            <person name="Kumar A."/>
            <person name="Makowski A.L."/>
            <person name="Pruitt T.J."/>
            <person name="Ranjan R."/>
            <person name="Rastogi N."/>
            <person name="Rytel K.N."/>
            <person name="Thomas J.D."/>
            <person name="Wegner I.M."/>
            <person name="Warner M.H."/>
            <person name="Garlena R.A."/>
            <person name="Russell D.A."/>
            <person name="Pope W.H."/>
            <person name="Jacobs-Sera D."/>
            <person name="Hatfull G.F."/>
        </authorList>
    </citation>
    <scope>NUCLEOTIDE SEQUENCE</scope>
</reference>
<gene>
    <name evidence="1" type="primary">62</name>
    <name evidence="1" type="ORF">SEA_YEET412_62</name>
</gene>